<keyword evidence="1" id="KW-1133">Transmembrane helix</keyword>
<reference evidence="2" key="2">
    <citation type="journal article" date="2021" name="PeerJ">
        <title>Extensive microbial diversity within the chicken gut microbiome revealed by metagenomics and culture.</title>
        <authorList>
            <person name="Gilroy R."/>
            <person name="Ravi A."/>
            <person name="Getino M."/>
            <person name="Pursley I."/>
            <person name="Horton D.L."/>
            <person name="Alikhan N.F."/>
            <person name="Baker D."/>
            <person name="Gharbi K."/>
            <person name="Hall N."/>
            <person name="Watson M."/>
            <person name="Adriaenssens E.M."/>
            <person name="Foster-Nyarko E."/>
            <person name="Jarju S."/>
            <person name="Secka A."/>
            <person name="Antonio M."/>
            <person name="Oren A."/>
            <person name="Chaudhuri R.R."/>
            <person name="La Ragione R."/>
            <person name="Hildebrand F."/>
            <person name="Pallen M.J."/>
        </authorList>
    </citation>
    <scope>NUCLEOTIDE SEQUENCE</scope>
    <source>
        <strain evidence="2">ChiSjej5B23-6657</strain>
    </source>
</reference>
<evidence type="ECO:0000313" key="2">
    <source>
        <dbReference type="EMBL" id="HIR69667.1"/>
    </source>
</evidence>
<dbReference type="Pfam" id="PF10825">
    <property type="entry name" value="DUF2752"/>
    <property type="match status" value="1"/>
</dbReference>
<evidence type="ECO:0000256" key="1">
    <source>
        <dbReference type="SAM" id="Phobius"/>
    </source>
</evidence>
<dbReference type="Proteomes" id="UP000823912">
    <property type="component" value="Unassembled WGS sequence"/>
</dbReference>
<keyword evidence="1" id="KW-0472">Membrane</keyword>
<keyword evidence="1" id="KW-0812">Transmembrane</keyword>
<reference evidence="2" key="1">
    <citation type="submission" date="2020-10" db="EMBL/GenBank/DDBJ databases">
        <authorList>
            <person name="Gilroy R."/>
        </authorList>
    </citation>
    <scope>NUCLEOTIDE SEQUENCE</scope>
    <source>
        <strain evidence="2">ChiSjej5B23-6657</strain>
    </source>
</reference>
<dbReference type="AlphaFoldDB" id="A0A9D1E7A0"/>
<sequence length="125" mass="14078">MGFIYDFLENIFQHLSTAGYPCLFRAVTKIYCPGCGGTRAVYLLLTGHPVLSFLYHPIVLYTVFACVYIGVRFAIDALIPPVGRNPFRLTPVWLWGALAILLVNWGVKNFFLLALHIDLLAFPWG</sequence>
<evidence type="ECO:0000313" key="3">
    <source>
        <dbReference type="Proteomes" id="UP000823912"/>
    </source>
</evidence>
<accession>A0A9D1E7A0</accession>
<organism evidence="2 3">
    <name type="scientific">Candidatus Pullilachnospira gallistercoris</name>
    <dbReference type="NCBI Taxonomy" id="2840911"/>
    <lineage>
        <taxon>Bacteria</taxon>
        <taxon>Bacillati</taxon>
        <taxon>Bacillota</taxon>
        <taxon>Clostridia</taxon>
        <taxon>Lachnospirales</taxon>
        <taxon>Lachnospiraceae</taxon>
        <taxon>Lachnospiraceae incertae sedis</taxon>
        <taxon>Candidatus Pullilachnospira</taxon>
    </lineage>
</organism>
<feature type="transmembrane region" description="Helical" evidence="1">
    <location>
        <begin position="92"/>
        <end position="117"/>
    </location>
</feature>
<name>A0A9D1E7A0_9FIRM</name>
<dbReference type="InterPro" id="IPR021215">
    <property type="entry name" value="DUF2752"/>
</dbReference>
<gene>
    <name evidence="2" type="ORF">IAA55_00105</name>
</gene>
<feature type="transmembrane region" description="Helical" evidence="1">
    <location>
        <begin position="53"/>
        <end position="71"/>
    </location>
</feature>
<dbReference type="EMBL" id="DVHM01000003">
    <property type="protein sequence ID" value="HIR69667.1"/>
    <property type="molecule type" value="Genomic_DNA"/>
</dbReference>
<proteinExistence type="predicted"/>
<comment type="caution">
    <text evidence="2">The sequence shown here is derived from an EMBL/GenBank/DDBJ whole genome shotgun (WGS) entry which is preliminary data.</text>
</comment>
<protein>
    <submittedName>
        <fullName evidence="2">DUF2752 domain-containing protein</fullName>
    </submittedName>
</protein>